<gene>
    <name evidence="6" type="ORF">SAMN05192529_10928</name>
</gene>
<keyword evidence="3" id="KW-0238">DNA-binding</keyword>
<accession>A0A1H3YU31</accession>
<dbReference type="GO" id="GO:0003677">
    <property type="term" value="F:DNA binding"/>
    <property type="evidence" value="ECO:0007669"/>
    <property type="project" value="UniProtKB-KW"/>
</dbReference>
<dbReference type="Proteomes" id="UP000199041">
    <property type="component" value="Unassembled WGS sequence"/>
</dbReference>
<dbReference type="InterPro" id="IPR000055">
    <property type="entry name" value="Restrct_endonuc_typeI_TRD"/>
</dbReference>
<dbReference type="SUPFAM" id="SSF116734">
    <property type="entry name" value="DNA methylase specificity domain"/>
    <property type="match status" value="2"/>
</dbReference>
<dbReference type="Gene3D" id="3.90.220.20">
    <property type="entry name" value="DNA methylase specificity domains"/>
    <property type="match status" value="2"/>
</dbReference>
<protein>
    <submittedName>
        <fullName evidence="6">Type I restriction enzyme, S subunit</fullName>
    </submittedName>
</protein>
<reference evidence="6 7" key="1">
    <citation type="submission" date="2016-10" db="EMBL/GenBank/DDBJ databases">
        <authorList>
            <person name="de Groot N.N."/>
        </authorList>
    </citation>
    <scope>NUCLEOTIDE SEQUENCE [LARGE SCALE GENOMIC DNA]</scope>
    <source>
        <strain evidence="6 7">Vu-144</strain>
    </source>
</reference>
<dbReference type="RefSeq" id="WP_091396964.1">
    <property type="nucleotide sequence ID" value="NZ_FNQY01000009.1"/>
</dbReference>
<feature type="coiled-coil region" evidence="4">
    <location>
        <begin position="160"/>
        <end position="187"/>
    </location>
</feature>
<dbReference type="EMBL" id="FNQY01000009">
    <property type="protein sequence ID" value="SEA14552.1"/>
    <property type="molecule type" value="Genomic_DNA"/>
</dbReference>
<evidence type="ECO:0000256" key="3">
    <source>
        <dbReference type="ARBA" id="ARBA00023125"/>
    </source>
</evidence>
<dbReference type="GO" id="GO:0009307">
    <property type="term" value="P:DNA restriction-modification system"/>
    <property type="evidence" value="ECO:0007669"/>
    <property type="project" value="UniProtKB-KW"/>
</dbReference>
<keyword evidence="4" id="KW-0175">Coiled coil</keyword>
<dbReference type="InterPro" id="IPR052021">
    <property type="entry name" value="Type-I_RS_S_subunit"/>
</dbReference>
<evidence type="ECO:0000313" key="6">
    <source>
        <dbReference type="EMBL" id="SEA14552.1"/>
    </source>
</evidence>
<evidence type="ECO:0000256" key="1">
    <source>
        <dbReference type="ARBA" id="ARBA00010923"/>
    </source>
</evidence>
<evidence type="ECO:0000313" key="7">
    <source>
        <dbReference type="Proteomes" id="UP000199041"/>
    </source>
</evidence>
<sequence length="410" mass="47922">MSEWKEYKLKDLGILQRGRSRHRPRYAFHLYGGKYPFIQTGEIREASKYIRHYQQTYSEEGLKQSKLWPKGTLCITIAANIAELAILDFDACFPDSVLGFIPDKSIVDLDFVYYTLNHFQKELKYIGEGSVQDNINLGTFENILYPIPSLREQIAIASILSSLDDKIDLLQCQNETLEKMAETLFRQWFVEEAKEEWENETLGKWAIDTLGGEWGKENAVGEFNKPVYCIRGTDIADLNNGLPERTPIRFVKEKKFLNIEPREGDLIIEISGGTENQSTGRVCYINKDIKGLFDKPLIFSNFCRLIRIKKEEYSFFLYCYIQYLYNQDEFFNLENGSSGIKNLNYKALLNDLEYLMPDEKTVMEFQKKVKHLFEKINRNKYQIRILMKLRDTLLPKLMNGEVKVKEQGNK</sequence>
<organism evidence="6 7">
    <name type="scientific">Arachidicoccus rhizosphaerae</name>
    <dbReference type="NCBI Taxonomy" id="551991"/>
    <lineage>
        <taxon>Bacteria</taxon>
        <taxon>Pseudomonadati</taxon>
        <taxon>Bacteroidota</taxon>
        <taxon>Chitinophagia</taxon>
        <taxon>Chitinophagales</taxon>
        <taxon>Chitinophagaceae</taxon>
        <taxon>Arachidicoccus</taxon>
    </lineage>
</organism>
<dbReference type="Gene3D" id="1.10.287.1120">
    <property type="entry name" value="Bipartite methylase S protein"/>
    <property type="match status" value="1"/>
</dbReference>
<dbReference type="InterPro" id="IPR044946">
    <property type="entry name" value="Restrct_endonuc_typeI_TRD_sf"/>
</dbReference>
<dbReference type="PANTHER" id="PTHR30408">
    <property type="entry name" value="TYPE-1 RESTRICTION ENZYME ECOKI SPECIFICITY PROTEIN"/>
    <property type="match status" value="1"/>
</dbReference>
<dbReference type="OrthoDB" id="9816225at2"/>
<evidence type="ECO:0000259" key="5">
    <source>
        <dbReference type="Pfam" id="PF01420"/>
    </source>
</evidence>
<dbReference type="Pfam" id="PF01420">
    <property type="entry name" value="Methylase_S"/>
    <property type="match status" value="1"/>
</dbReference>
<evidence type="ECO:0000256" key="4">
    <source>
        <dbReference type="SAM" id="Coils"/>
    </source>
</evidence>
<dbReference type="CDD" id="cd17282">
    <property type="entry name" value="RMtype1_S_Eco16444ORF1681_TRD1-CR1_like"/>
    <property type="match status" value="1"/>
</dbReference>
<comment type="similarity">
    <text evidence="1">Belongs to the type-I restriction system S methylase family.</text>
</comment>
<keyword evidence="2" id="KW-0680">Restriction system</keyword>
<proteinExistence type="inferred from homology"/>
<dbReference type="STRING" id="551991.SAMN05192529_10928"/>
<dbReference type="PANTHER" id="PTHR30408:SF13">
    <property type="entry name" value="TYPE I RESTRICTION ENZYME HINDI SPECIFICITY SUBUNIT"/>
    <property type="match status" value="1"/>
</dbReference>
<evidence type="ECO:0000256" key="2">
    <source>
        <dbReference type="ARBA" id="ARBA00022747"/>
    </source>
</evidence>
<dbReference type="AlphaFoldDB" id="A0A1H3YU31"/>
<name>A0A1H3YU31_9BACT</name>
<feature type="domain" description="Type I restriction modification DNA specificity" evidence="5">
    <location>
        <begin position="1"/>
        <end position="178"/>
    </location>
</feature>
<keyword evidence="7" id="KW-1185">Reference proteome</keyword>